<reference evidence="2 3" key="1">
    <citation type="journal article" date="2018" name="Nat. Biotechnol.">
        <title>A standardized bacterial taxonomy based on genome phylogeny substantially revises the tree of life.</title>
        <authorList>
            <person name="Parks D.H."/>
            <person name="Chuvochina M."/>
            <person name="Waite D.W."/>
            <person name="Rinke C."/>
            <person name="Skarshewski A."/>
            <person name="Chaumeil P.A."/>
            <person name="Hugenholtz P."/>
        </authorList>
    </citation>
    <scope>NUCLEOTIDE SEQUENCE [LARGE SCALE GENOMIC DNA]</scope>
    <source>
        <strain evidence="2">UBA9380</strain>
    </source>
</reference>
<proteinExistence type="predicted"/>
<sequence>DESISDDVNKLFQQLTGMGKALKIKKLFHSPFTLHPRLLSLIDREAGFGDKGRIIFKFNALTEIQLIKALYRASQAGVKIDLIIRGICCLRPEVPGLSENIRVRSIIGRFLEHTRVYYFGNNGRPDVYCSSADGMERNLLSRVETAFPLDDPDLAARVREDLDTYLADNCQSWVLQPDGSYIQNQPAEGEERLASQLVLLERLTGKT</sequence>
<protein>
    <submittedName>
        <fullName evidence="2">RNA degradosome polyphosphate kinase</fullName>
    </submittedName>
</protein>
<dbReference type="Gene3D" id="3.30.870.10">
    <property type="entry name" value="Endonuclease Chain A"/>
    <property type="match status" value="1"/>
</dbReference>
<evidence type="ECO:0000313" key="2">
    <source>
        <dbReference type="EMBL" id="HBC34227.1"/>
    </source>
</evidence>
<evidence type="ECO:0000259" key="1">
    <source>
        <dbReference type="Pfam" id="PF13090"/>
    </source>
</evidence>
<dbReference type="PANTHER" id="PTHR30218:SF0">
    <property type="entry name" value="POLYPHOSPHATE KINASE"/>
    <property type="match status" value="1"/>
</dbReference>
<dbReference type="InterPro" id="IPR003414">
    <property type="entry name" value="PP_kinase"/>
</dbReference>
<dbReference type="SUPFAM" id="SSF56024">
    <property type="entry name" value="Phospholipase D/nuclease"/>
    <property type="match status" value="1"/>
</dbReference>
<dbReference type="Proteomes" id="UP000263489">
    <property type="component" value="Unassembled WGS sequence"/>
</dbReference>
<dbReference type="GO" id="GO:0009358">
    <property type="term" value="C:polyphosphate kinase complex"/>
    <property type="evidence" value="ECO:0007669"/>
    <property type="project" value="InterPro"/>
</dbReference>
<dbReference type="Pfam" id="PF13090">
    <property type="entry name" value="PP_kinase_C"/>
    <property type="match status" value="1"/>
</dbReference>
<comment type="caution">
    <text evidence="2">The sequence shown here is derived from an EMBL/GenBank/DDBJ whole genome shotgun (WGS) entry which is preliminary data.</text>
</comment>
<gene>
    <name evidence="2" type="ORF">DC045_07920</name>
</gene>
<evidence type="ECO:0000313" key="3">
    <source>
        <dbReference type="Proteomes" id="UP000263489"/>
    </source>
</evidence>
<dbReference type="CDD" id="cd09168">
    <property type="entry name" value="PLDc_PaPPK1_C2_like"/>
    <property type="match status" value="1"/>
</dbReference>
<organism evidence="2 3">
    <name type="scientific">Marinobacter adhaerens</name>
    <dbReference type="NCBI Taxonomy" id="1033846"/>
    <lineage>
        <taxon>Bacteria</taxon>
        <taxon>Pseudomonadati</taxon>
        <taxon>Pseudomonadota</taxon>
        <taxon>Gammaproteobacteria</taxon>
        <taxon>Pseudomonadales</taxon>
        <taxon>Marinobacteraceae</taxon>
        <taxon>Marinobacter</taxon>
    </lineage>
</organism>
<keyword evidence="2" id="KW-0418">Kinase</keyword>
<dbReference type="PANTHER" id="PTHR30218">
    <property type="entry name" value="POLYPHOSPHATE KINASE"/>
    <property type="match status" value="1"/>
</dbReference>
<dbReference type="EMBL" id="DNNA01000127">
    <property type="protein sequence ID" value="HBC34227.1"/>
    <property type="molecule type" value="Genomic_DNA"/>
</dbReference>
<accession>A0A352IRZ4</accession>
<dbReference type="GO" id="GO:0006799">
    <property type="term" value="P:polyphosphate biosynthetic process"/>
    <property type="evidence" value="ECO:0007669"/>
    <property type="project" value="InterPro"/>
</dbReference>
<dbReference type="InterPro" id="IPR025200">
    <property type="entry name" value="PPK_C_dom2"/>
</dbReference>
<feature type="domain" description="Polyphosphate kinase C-terminal" evidence="1">
    <location>
        <begin position="27"/>
        <end position="196"/>
    </location>
</feature>
<dbReference type="AlphaFoldDB" id="A0A352IRZ4"/>
<dbReference type="GO" id="GO:0008976">
    <property type="term" value="F:polyphosphate kinase activity"/>
    <property type="evidence" value="ECO:0007669"/>
    <property type="project" value="InterPro"/>
</dbReference>
<feature type="non-terminal residue" evidence="2">
    <location>
        <position position="1"/>
    </location>
</feature>
<name>A0A352IRZ4_9GAMM</name>
<keyword evidence="2" id="KW-0808">Transferase</keyword>